<proteinExistence type="predicted"/>
<feature type="domain" description="Phytocyanin" evidence="2">
    <location>
        <begin position="33"/>
        <end position="133"/>
    </location>
</feature>
<dbReference type="Pfam" id="PF02298">
    <property type="entry name" value="Cu_bind_like"/>
    <property type="match status" value="1"/>
</dbReference>
<protein>
    <recommendedName>
        <fullName evidence="2">Phytocyanin domain-containing protein</fullName>
    </recommendedName>
</protein>
<feature type="transmembrane region" description="Helical" evidence="1">
    <location>
        <begin position="12"/>
        <end position="32"/>
    </location>
</feature>
<dbReference type="SUPFAM" id="SSF49503">
    <property type="entry name" value="Cupredoxins"/>
    <property type="match status" value="1"/>
</dbReference>
<keyword evidence="1" id="KW-0472">Membrane</keyword>
<dbReference type="InterPro" id="IPR039391">
    <property type="entry name" value="Phytocyanin-like"/>
</dbReference>
<organism evidence="3 4">
    <name type="scientific">Stylosanthes scabra</name>
    <dbReference type="NCBI Taxonomy" id="79078"/>
    <lineage>
        <taxon>Eukaryota</taxon>
        <taxon>Viridiplantae</taxon>
        <taxon>Streptophyta</taxon>
        <taxon>Embryophyta</taxon>
        <taxon>Tracheophyta</taxon>
        <taxon>Spermatophyta</taxon>
        <taxon>Magnoliopsida</taxon>
        <taxon>eudicotyledons</taxon>
        <taxon>Gunneridae</taxon>
        <taxon>Pentapetalae</taxon>
        <taxon>rosids</taxon>
        <taxon>fabids</taxon>
        <taxon>Fabales</taxon>
        <taxon>Fabaceae</taxon>
        <taxon>Papilionoideae</taxon>
        <taxon>50 kb inversion clade</taxon>
        <taxon>dalbergioids sensu lato</taxon>
        <taxon>Dalbergieae</taxon>
        <taxon>Pterocarpus clade</taxon>
        <taxon>Stylosanthes</taxon>
    </lineage>
</organism>
<dbReference type="PANTHER" id="PTHR33021:SF408">
    <property type="entry name" value="PHYTOCYANIN DOMAIN-CONTAINING PROTEIN"/>
    <property type="match status" value="1"/>
</dbReference>
<dbReference type="Proteomes" id="UP001341840">
    <property type="component" value="Unassembled WGS sequence"/>
</dbReference>
<evidence type="ECO:0000256" key="1">
    <source>
        <dbReference type="SAM" id="Phobius"/>
    </source>
</evidence>
<dbReference type="InterPro" id="IPR008972">
    <property type="entry name" value="Cupredoxin"/>
</dbReference>
<comment type="caution">
    <text evidence="3">The sequence shown here is derived from an EMBL/GenBank/DDBJ whole genome shotgun (WGS) entry which is preliminary data.</text>
</comment>
<evidence type="ECO:0000259" key="2">
    <source>
        <dbReference type="PROSITE" id="PS51485"/>
    </source>
</evidence>
<name>A0ABU6V7U5_9FABA</name>
<keyword evidence="1" id="KW-0812">Transmembrane</keyword>
<reference evidence="3 4" key="1">
    <citation type="journal article" date="2023" name="Plants (Basel)">
        <title>Bridging the Gap: Combining Genomics and Transcriptomics Approaches to Understand Stylosanthes scabra, an Orphan Legume from the Brazilian Caatinga.</title>
        <authorList>
            <person name="Ferreira-Neto J.R.C."/>
            <person name="da Silva M.D."/>
            <person name="Binneck E."/>
            <person name="de Melo N.F."/>
            <person name="da Silva R.H."/>
            <person name="de Melo A.L.T.M."/>
            <person name="Pandolfi V."/>
            <person name="Bustamante F.O."/>
            <person name="Brasileiro-Vidal A.C."/>
            <person name="Benko-Iseppon A.M."/>
        </authorList>
    </citation>
    <scope>NUCLEOTIDE SEQUENCE [LARGE SCALE GENOMIC DNA]</scope>
    <source>
        <tissue evidence="3">Leaves</tissue>
    </source>
</reference>
<evidence type="ECO:0000313" key="3">
    <source>
        <dbReference type="EMBL" id="MED6169457.1"/>
    </source>
</evidence>
<dbReference type="InterPro" id="IPR003245">
    <property type="entry name" value="Phytocyanin_dom"/>
</dbReference>
<sequence length="179" mass="19503">MAMGLGRYSSSNVLVTIVVIGVILFFPCIALGTEHVVGDHHGWATGFDYNIWAAQEVFEVGDTLVFRYEAGQHNVYKVNASAYQNCTVPSNHSEALKSGNDVIVLASPGKKWYLCGVGHHCTTGQRLAITVVPHTISSPPIPVPDPPAPAPVSSPVEHMLHHFGRSVTTKKLFRRGFHY</sequence>
<gene>
    <name evidence="3" type="ORF">PIB30_021447</name>
</gene>
<dbReference type="PROSITE" id="PS51485">
    <property type="entry name" value="PHYTOCYANIN"/>
    <property type="match status" value="1"/>
</dbReference>
<dbReference type="EMBL" id="JASCZI010151105">
    <property type="protein sequence ID" value="MED6169457.1"/>
    <property type="molecule type" value="Genomic_DNA"/>
</dbReference>
<dbReference type="PANTHER" id="PTHR33021">
    <property type="entry name" value="BLUE COPPER PROTEIN"/>
    <property type="match status" value="1"/>
</dbReference>
<dbReference type="CDD" id="cd04216">
    <property type="entry name" value="Phytocyanin"/>
    <property type="match status" value="1"/>
</dbReference>
<keyword evidence="4" id="KW-1185">Reference proteome</keyword>
<accession>A0ABU6V7U5</accession>
<evidence type="ECO:0000313" key="4">
    <source>
        <dbReference type="Proteomes" id="UP001341840"/>
    </source>
</evidence>
<dbReference type="Gene3D" id="2.60.40.420">
    <property type="entry name" value="Cupredoxins - blue copper proteins"/>
    <property type="match status" value="1"/>
</dbReference>
<keyword evidence="1" id="KW-1133">Transmembrane helix</keyword>